<keyword evidence="5 7" id="KW-0694">RNA-binding</keyword>
<evidence type="ECO:0000313" key="11">
    <source>
        <dbReference type="EMBL" id="CAB3237169.1"/>
    </source>
</evidence>
<comment type="catalytic activity">
    <reaction evidence="7">
        <text>ATP + H2O = ADP + phosphate + H(+)</text>
        <dbReference type="Rhea" id="RHEA:13065"/>
        <dbReference type="ChEBI" id="CHEBI:15377"/>
        <dbReference type="ChEBI" id="CHEBI:15378"/>
        <dbReference type="ChEBI" id="CHEBI:30616"/>
        <dbReference type="ChEBI" id="CHEBI:43474"/>
        <dbReference type="ChEBI" id="CHEBI:456216"/>
        <dbReference type="EC" id="3.6.4.13"/>
    </reaction>
</comment>
<protein>
    <recommendedName>
        <fullName evidence="7">ATP-dependent RNA helicase</fullName>
        <ecNumber evidence="7">3.6.4.13</ecNumber>
    </recommendedName>
</protein>
<evidence type="ECO:0000256" key="3">
    <source>
        <dbReference type="ARBA" id="ARBA00022806"/>
    </source>
</evidence>
<dbReference type="AlphaFoldDB" id="A0A6F9DAM0"/>
<dbReference type="SMART" id="SM00487">
    <property type="entry name" value="DEXDc"/>
    <property type="match status" value="1"/>
</dbReference>
<evidence type="ECO:0000256" key="6">
    <source>
        <dbReference type="RuleBase" id="RU000492"/>
    </source>
</evidence>
<dbReference type="PROSITE" id="PS51194">
    <property type="entry name" value="HELICASE_CTER"/>
    <property type="match status" value="1"/>
</dbReference>
<evidence type="ECO:0000256" key="5">
    <source>
        <dbReference type="ARBA" id="ARBA00022884"/>
    </source>
</evidence>
<dbReference type="PROSITE" id="PS51192">
    <property type="entry name" value="HELICASE_ATP_BIND_1"/>
    <property type="match status" value="1"/>
</dbReference>
<dbReference type="Pfam" id="PF00271">
    <property type="entry name" value="Helicase_C"/>
    <property type="match status" value="1"/>
</dbReference>
<sequence>MMSLFTIQRYTGDDNETDENQLKRQASKALKQIRRRAKRLKLDAAKEHEEFEEVKPEKNVESEEQQNPDPEGKESIPVTVLSEEDRIPEGIILDDEERTETSSRIHLKKGIHQVGSFTVLGEQETERVQKVSRKLPDWLMHPQIIEDISASSHQETAENFPGLNSTLIQNLKEKGINSLFPVQQAVIPVILRDTKHGCGPCIYPPSDICVSAPTGSGKTLAFAVPIVQSLMNRVNPVTRALVVLPTKELAAQIFDNFLSLCRNTSLRCALLAGTKGNIFHEQKALIKQGTNGKITSADIVVATPGRLSDHLNQTEHFTLEHLRFLVIDEADRMMDQIKQQWLPLVEESVYKNGKRQKTGVVNLRSLKSPTFPLQKLLFSATLSADPEKLEQLNLFQPRLFTARTKTALVGKKSQPDMEKSFVGKYTTPSSLKEHMIICSAGEKPLIVIHLAVNANRILCFAGSKETARRLTALLQLYAKAAAESKSFTCAEFSSNLTSVNRNKVLKNFKAGKINILICSDSMARGMDIHGVSNVILYDSPPLIKTYIHRIGRTARAGEPGTAYTLLRRGEVFHFKKMLKEAGKTKIKELEILQKDLDNLTPIYEKVLPHVAEKLKENKR</sequence>
<dbReference type="Gene3D" id="3.40.50.300">
    <property type="entry name" value="P-loop containing nucleotide triphosphate hydrolases"/>
    <property type="match status" value="2"/>
</dbReference>
<feature type="compositionally biased region" description="Basic and acidic residues" evidence="8">
    <location>
        <begin position="40"/>
        <end position="61"/>
    </location>
</feature>
<dbReference type="PANTHER" id="PTHR24031">
    <property type="entry name" value="RNA HELICASE"/>
    <property type="match status" value="1"/>
</dbReference>
<dbReference type="InterPro" id="IPR014001">
    <property type="entry name" value="Helicase_ATP-bd"/>
</dbReference>
<comment type="domain">
    <text evidence="7">The Q motif is unique to and characteristic of the DEAD box family of RNA helicases and controls ATP binding and hydrolysis.</text>
</comment>
<dbReference type="PROSITE" id="PS00039">
    <property type="entry name" value="DEAD_ATP_HELICASE"/>
    <property type="match status" value="1"/>
</dbReference>
<dbReference type="GO" id="GO:0003724">
    <property type="term" value="F:RNA helicase activity"/>
    <property type="evidence" value="ECO:0007669"/>
    <property type="project" value="UniProtKB-EC"/>
</dbReference>
<keyword evidence="1 6" id="KW-0547">Nucleotide-binding</keyword>
<evidence type="ECO:0000256" key="1">
    <source>
        <dbReference type="ARBA" id="ARBA00022741"/>
    </source>
</evidence>
<evidence type="ECO:0000259" key="10">
    <source>
        <dbReference type="PROSITE" id="PS51194"/>
    </source>
</evidence>
<evidence type="ECO:0000259" key="9">
    <source>
        <dbReference type="PROSITE" id="PS51192"/>
    </source>
</evidence>
<dbReference type="GO" id="GO:0003723">
    <property type="term" value="F:RNA binding"/>
    <property type="evidence" value="ECO:0007669"/>
    <property type="project" value="UniProtKB-UniRule"/>
</dbReference>
<keyword evidence="4 6" id="KW-0067">ATP-binding</keyword>
<organism evidence="11">
    <name type="scientific">Phallusia mammillata</name>
    <dbReference type="NCBI Taxonomy" id="59560"/>
    <lineage>
        <taxon>Eukaryota</taxon>
        <taxon>Metazoa</taxon>
        <taxon>Chordata</taxon>
        <taxon>Tunicata</taxon>
        <taxon>Ascidiacea</taxon>
        <taxon>Phlebobranchia</taxon>
        <taxon>Ascidiidae</taxon>
        <taxon>Phallusia</taxon>
    </lineage>
</organism>
<accession>A0A6F9DAM0</accession>
<dbReference type="GO" id="GO:0005524">
    <property type="term" value="F:ATP binding"/>
    <property type="evidence" value="ECO:0007669"/>
    <property type="project" value="UniProtKB-UniRule"/>
</dbReference>
<evidence type="ECO:0000256" key="4">
    <source>
        <dbReference type="ARBA" id="ARBA00022840"/>
    </source>
</evidence>
<name>A0A6F9DAM0_9ASCI</name>
<reference evidence="11" key="1">
    <citation type="submission" date="2020-04" db="EMBL/GenBank/DDBJ databases">
        <authorList>
            <person name="Neveu A P."/>
        </authorList>
    </citation>
    <scope>NUCLEOTIDE SEQUENCE</scope>
    <source>
        <tissue evidence="11">Whole embryo</tissue>
    </source>
</reference>
<dbReference type="SMART" id="SM00490">
    <property type="entry name" value="HELICc"/>
    <property type="match status" value="1"/>
</dbReference>
<dbReference type="EMBL" id="LR784439">
    <property type="protein sequence ID" value="CAB3237169.1"/>
    <property type="molecule type" value="mRNA"/>
</dbReference>
<comment type="function">
    <text evidence="7">RNA helicase.</text>
</comment>
<proteinExistence type="evidence at transcript level"/>
<evidence type="ECO:0000256" key="7">
    <source>
        <dbReference type="RuleBase" id="RU365068"/>
    </source>
</evidence>
<evidence type="ECO:0000256" key="2">
    <source>
        <dbReference type="ARBA" id="ARBA00022801"/>
    </source>
</evidence>
<keyword evidence="3 6" id="KW-0347">Helicase</keyword>
<evidence type="ECO:0000256" key="8">
    <source>
        <dbReference type="SAM" id="MobiDB-lite"/>
    </source>
</evidence>
<feature type="domain" description="Helicase C-terminal" evidence="10">
    <location>
        <begin position="430"/>
        <end position="597"/>
    </location>
</feature>
<keyword evidence="2 6" id="KW-0378">Hydrolase</keyword>
<dbReference type="InterPro" id="IPR027417">
    <property type="entry name" value="P-loop_NTPase"/>
</dbReference>
<dbReference type="GO" id="GO:0016787">
    <property type="term" value="F:hydrolase activity"/>
    <property type="evidence" value="ECO:0007669"/>
    <property type="project" value="UniProtKB-KW"/>
</dbReference>
<dbReference type="EC" id="3.6.4.13" evidence="7"/>
<comment type="similarity">
    <text evidence="6">Belongs to the DEAD box helicase family.</text>
</comment>
<dbReference type="Pfam" id="PF00270">
    <property type="entry name" value="DEAD"/>
    <property type="match status" value="1"/>
</dbReference>
<dbReference type="InterPro" id="IPR001650">
    <property type="entry name" value="Helicase_C-like"/>
</dbReference>
<dbReference type="CDD" id="cd17956">
    <property type="entry name" value="DEADc_DDX51"/>
    <property type="match status" value="1"/>
</dbReference>
<feature type="domain" description="Helicase ATP-binding" evidence="9">
    <location>
        <begin position="199"/>
        <end position="400"/>
    </location>
</feature>
<dbReference type="InterPro" id="IPR000629">
    <property type="entry name" value="RNA-helicase_DEAD-box_CS"/>
</dbReference>
<dbReference type="InterPro" id="IPR011545">
    <property type="entry name" value="DEAD/DEAH_box_helicase_dom"/>
</dbReference>
<dbReference type="CDD" id="cd18787">
    <property type="entry name" value="SF2_C_DEAD"/>
    <property type="match status" value="1"/>
</dbReference>
<dbReference type="SUPFAM" id="SSF52540">
    <property type="entry name" value="P-loop containing nucleoside triphosphate hydrolases"/>
    <property type="match status" value="1"/>
</dbReference>
<gene>
    <name evidence="11" type="primary">Ddx51</name>
</gene>
<feature type="region of interest" description="Disordered" evidence="8">
    <location>
        <begin position="1"/>
        <end position="81"/>
    </location>
</feature>